<sequence>MFFSIQKFLFQPSKTIRKETKDSKEEEKKEAKEMLSPCLGCLDAPCLGHGEHTNSKHRVAAINVTSARAARSDFAKFTTSTLFSNSHFTNHESIPPLLDSFFHFAEAFPLYHETQLADDIRDSEYSHLADHVCLDYSGVNLFSHAQMNQSIAASSSSPPPPSAWRPPFFSISYKSASLKSEVKYGEKDSGFEFAIRKRIMSFLKISGEDYGIVCTANRTAAFRLLGETYPFQSNKRLLTVYDYESEAVSAMVESAEKRGAKVMSASFSWPGMRIQTAKMKKMLSKRKTEKKKGLLVFPHMSRMTGVRYPYLWMKLARENGWHVILDACTLGPKDMDTLGITLIQPDFIICSFFKVFGENPAGFATLFIKKSSKEVLQTSILARSIGMVSIVRAGKLSNLPEEEVDTTSSFSGPIPSNSKQKQSEIYEEGETSEPGGPPVSTAEEEEEDKEQQEAYHEDKKEKEKQEEEEEEEELSSEIVEVLSKSTKHNNEEIENQVEVEFNGLDHADSLGLRVIHNRLRCIINWLVIALMKLQHPHSENGNSLVKIYGPRVKFDRGPALAFNVFDWKGEKVNPVLVQKLADRSNISLSCGFLQKIEFSEKYEHLKDSVLEERVHENTIVSDNKKKEDQNLGIAVVNASFGYLANFEDAYRLWAFVAKFLDADFVEKERWTYVALNQKMIEL</sequence>
<dbReference type="InterPro" id="IPR015422">
    <property type="entry name" value="PyrdxlP-dep_Trfase_small"/>
</dbReference>
<gene>
    <name evidence="2" type="ORF">M5K25_009696</name>
</gene>
<reference evidence="2 3" key="1">
    <citation type="journal article" date="2024" name="Plant Biotechnol. J.">
        <title>Dendrobium thyrsiflorum genome and its molecular insights into genes involved in important horticultural traits.</title>
        <authorList>
            <person name="Chen B."/>
            <person name="Wang J.Y."/>
            <person name="Zheng P.J."/>
            <person name="Li K.L."/>
            <person name="Liang Y.M."/>
            <person name="Chen X.F."/>
            <person name="Zhang C."/>
            <person name="Zhao X."/>
            <person name="He X."/>
            <person name="Zhang G.Q."/>
            <person name="Liu Z.J."/>
            <person name="Xu Q."/>
        </authorList>
    </citation>
    <scope>NUCLEOTIDE SEQUENCE [LARGE SCALE GENOMIC DNA]</scope>
    <source>
        <strain evidence="2">GZMU011</strain>
    </source>
</reference>
<feature type="compositionally biased region" description="Polar residues" evidence="1">
    <location>
        <begin position="406"/>
        <end position="420"/>
    </location>
</feature>
<dbReference type="InterPro" id="IPR015424">
    <property type="entry name" value="PyrdxlP-dep_Trfase"/>
</dbReference>
<name>A0ABD0V5S5_DENTH</name>
<dbReference type="AlphaFoldDB" id="A0ABD0V5S5"/>
<dbReference type="InterPro" id="IPR015421">
    <property type="entry name" value="PyrdxlP-dep_Trfase_major"/>
</dbReference>
<dbReference type="Gene3D" id="3.40.640.10">
    <property type="entry name" value="Type I PLP-dependent aspartate aminotransferase-like (Major domain)"/>
    <property type="match status" value="1"/>
</dbReference>
<feature type="compositionally biased region" description="Basic and acidic residues" evidence="1">
    <location>
        <begin position="451"/>
        <end position="465"/>
    </location>
</feature>
<keyword evidence="3" id="KW-1185">Reference proteome</keyword>
<dbReference type="Proteomes" id="UP001552299">
    <property type="component" value="Unassembled WGS sequence"/>
</dbReference>
<evidence type="ECO:0000313" key="2">
    <source>
        <dbReference type="EMBL" id="KAL0920554.1"/>
    </source>
</evidence>
<organism evidence="2 3">
    <name type="scientific">Dendrobium thyrsiflorum</name>
    <name type="common">Pinecone-like raceme dendrobium</name>
    <name type="synonym">Orchid</name>
    <dbReference type="NCBI Taxonomy" id="117978"/>
    <lineage>
        <taxon>Eukaryota</taxon>
        <taxon>Viridiplantae</taxon>
        <taxon>Streptophyta</taxon>
        <taxon>Embryophyta</taxon>
        <taxon>Tracheophyta</taxon>
        <taxon>Spermatophyta</taxon>
        <taxon>Magnoliopsida</taxon>
        <taxon>Liliopsida</taxon>
        <taxon>Asparagales</taxon>
        <taxon>Orchidaceae</taxon>
        <taxon>Epidendroideae</taxon>
        <taxon>Malaxideae</taxon>
        <taxon>Dendrobiinae</taxon>
        <taxon>Dendrobium</taxon>
    </lineage>
</organism>
<dbReference type="Gene3D" id="3.90.1150.10">
    <property type="entry name" value="Aspartate Aminotransferase, domain 1"/>
    <property type="match status" value="1"/>
</dbReference>
<comment type="caution">
    <text evidence="2">The sequence shown here is derived from an EMBL/GenBank/DDBJ whole genome shotgun (WGS) entry which is preliminary data.</text>
</comment>
<protein>
    <recommendedName>
        <fullName evidence="4">Molybdenum cofactor sulfurase</fullName>
    </recommendedName>
</protein>
<feature type="region of interest" description="Disordered" evidence="1">
    <location>
        <begin position="401"/>
        <end position="478"/>
    </location>
</feature>
<dbReference type="SUPFAM" id="SSF53383">
    <property type="entry name" value="PLP-dependent transferases"/>
    <property type="match status" value="1"/>
</dbReference>
<dbReference type="PANTHER" id="PTHR14237:SF88">
    <property type="entry name" value="PYRIDOXAL PHOSPHATE (PLP)-DEPENDENT TRANSFERASES SUPERFAMILY PROTEIN"/>
    <property type="match status" value="1"/>
</dbReference>
<proteinExistence type="predicted"/>
<feature type="compositionally biased region" description="Acidic residues" evidence="1">
    <location>
        <begin position="466"/>
        <end position="475"/>
    </location>
</feature>
<dbReference type="EMBL" id="JANQDX010000008">
    <property type="protein sequence ID" value="KAL0920554.1"/>
    <property type="molecule type" value="Genomic_DNA"/>
</dbReference>
<dbReference type="PANTHER" id="PTHR14237">
    <property type="entry name" value="MOLYBDOPTERIN COFACTOR SULFURASE MOSC"/>
    <property type="match status" value="1"/>
</dbReference>
<accession>A0ABD0V5S5</accession>
<evidence type="ECO:0000313" key="3">
    <source>
        <dbReference type="Proteomes" id="UP001552299"/>
    </source>
</evidence>
<evidence type="ECO:0008006" key="4">
    <source>
        <dbReference type="Google" id="ProtNLM"/>
    </source>
</evidence>
<evidence type="ECO:0000256" key="1">
    <source>
        <dbReference type="SAM" id="MobiDB-lite"/>
    </source>
</evidence>